<dbReference type="Proteomes" id="UP001461498">
    <property type="component" value="Unassembled WGS sequence"/>
</dbReference>
<proteinExistence type="predicted"/>
<keyword evidence="1" id="KW-0812">Transmembrane</keyword>
<feature type="transmembrane region" description="Helical" evidence="1">
    <location>
        <begin position="20"/>
        <end position="38"/>
    </location>
</feature>
<comment type="caution">
    <text evidence="2">The sequence shown here is derived from an EMBL/GenBank/DDBJ whole genome shotgun (WGS) entry which is preliminary data.</text>
</comment>
<gene>
    <name evidence="2" type="ORF">O3M35_012188</name>
</gene>
<name>A0AAW1CUR4_9HEMI</name>
<keyword evidence="1" id="KW-0472">Membrane</keyword>
<keyword evidence="1" id="KW-1133">Transmembrane helix</keyword>
<evidence type="ECO:0000313" key="3">
    <source>
        <dbReference type="Proteomes" id="UP001461498"/>
    </source>
</evidence>
<evidence type="ECO:0000256" key="1">
    <source>
        <dbReference type="SAM" id="Phobius"/>
    </source>
</evidence>
<organism evidence="2 3">
    <name type="scientific">Rhynocoris fuscipes</name>
    <dbReference type="NCBI Taxonomy" id="488301"/>
    <lineage>
        <taxon>Eukaryota</taxon>
        <taxon>Metazoa</taxon>
        <taxon>Ecdysozoa</taxon>
        <taxon>Arthropoda</taxon>
        <taxon>Hexapoda</taxon>
        <taxon>Insecta</taxon>
        <taxon>Pterygota</taxon>
        <taxon>Neoptera</taxon>
        <taxon>Paraneoptera</taxon>
        <taxon>Hemiptera</taxon>
        <taxon>Heteroptera</taxon>
        <taxon>Panheteroptera</taxon>
        <taxon>Cimicomorpha</taxon>
        <taxon>Reduviidae</taxon>
        <taxon>Harpactorinae</taxon>
        <taxon>Harpactorini</taxon>
        <taxon>Rhynocoris</taxon>
    </lineage>
</organism>
<protein>
    <submittedName>
        <fullName evidence="2">Uncharacterized protein</fullName>
    </submittedName>
</protein>
<dbReference type="AlphaFoldDB" id="A0AAW1CUR4"/>
<reference evidence="2 3" key="1">
    <citation type="submission" date="2022-12" db="EMBL/GenBank/DDBJ databases">
        <title>Chromosome-level genome assembly of true bugs.</title>
        <authorList>
            <person name="Ma L."/>
            <person name="Li H."/>
        </authorList>
    </citation>
    <scope>NUCLEOTIDE SEQUENCE [LARGE SCALE GENOMIC DNA]</scope>
    <source>
        <strain evidence="2">Lab_2022b</strain>
    </source>
</reference>
<keyword evidence="3" id="KW-1185">Reference proteome</keyword>
<sequence>MEDHVISTVVLSVSNYSYTMKILLVIAIVAFSEALGSYQGYAPIMQYHGPIALPPGYDKYGAPLPVQDTPEVAHAKAVQLAAVAKAGGDIYPSVHHSEYPTEHHSGIQSNSYEEESWTAPQTKGYSGVAPQTQQYSVAAPQIQYHSGVTPQTQQYSGVASHSHQYSGVASHSQQHSGAEIIRYHGPIAYSPGYDKYGAPLPVLETPEVAHTKAEHFHNYAKTLSNLIAKGLYEPDYTAQKENEHHNRW</sequence>
<evidence type="ECO:0000313" key="2">
    <source>
        <dbReference type="EMBL" id="KAK9501473.1"/>
    </source>
</evidence>
<accession>A0AAW1CUR4</accession>
<dbReference type="EMBL" id="JAPXFL010000009">
    <property type="protein sequence ID" value="KAK9501473.1"/>
    <property type="molecule type" value="Genomic_DNA"/>
</dbReference>